<organism evidence="1 2">
    <name type="scientific">Cohnella kolymensis</name>
    <dbReference type="NCBI Taxonomy" id="1590652"/>
    <lineage>
        <taxon>Bacteria</taxon>
        <taxon>Bacillati</taxon>
        <taxon>Bacillota</taxon>
        <taxon>Bacilli</taxon>
        <taxon>Bacillales</taxon>
        <taxon>Paenibacillaceae</taxon>
        <taxon>Cohnella</taxon>
    </lineage>
</organism>
<dbReference type="RefSeq" id="WP_041061896.1">
    <property type="nucleotide sequence ID" value="NZ_JXAL01000009.1"/>
</dbReference>
<evidence type="ECO:0008006" key="3">
    <source>
        <dbReference type="Google" id="ProtNLM"/>
    </source>
</evidence>
<keyword evidence="2" id="KW-1185">Reference proteome</keyword>
<sequence>MHKIFYPLMAAALFILSSCGSNDTQQNAHVHHAPNGDLQEETASLEKLPSFLDHLSPEVVTAYTAAGKLKDTLQWIPCFCGCGESAGHKSNLNCFINSVREDGSVVWDDHGTRCGVCLEIAITAAQLKQQGASTLEIRQLIDRQYSSGYGNPTVTPMPNA</sequence>
<name>A0ABR5A5P4_9BACL</name>
<accession>A0ABR5A5P4</accession>
<dbReference type="EMBL" id="JXAL01000009">
    <property type="protein sequence ID" value="KIL36390.1"/>
    <property type="molecule type" value="Genomic_DNA"/>
</dbReference>
<evidence type="ECO:0000313" key="1">
    <source>
        <dbReference type="EMBL" id="KIL36390.1"/>
    </source>
</evidence>
<gene>
    <name evidence="1" type="ORF">SD71_07890</name>
</gene>
<protein>
    <recommendedName>
        <fullName evidence="3">Lipoprotein</fullName>
    </recommendedName>
</protein>
<dbReference type="Proteomes" id="UP000054526">
    <property type="component" value="Unassembled WGS sequence"/>
</dbReference>
<dbReference type="InterPro" id="IPR025673">
    <property type="entry name" value="PCYCGC"/>
</dbReference>
<dbReference type="Pfam" id="PF13798">
    <property type="entry name" value="PCYCGC"/>
    <property type="match status" value="1"/>
</dbReference>
<evidence type="ECO:0000313" key="2">
    <source>
        <dbReference type="Proteomes" id="UP000054526"/>
    </source>
</evidence>
<dbReference type="PROSITE" id="PS51257">
    <property type="entry name" value="PROKAR_LIPOPROTEIN"/>
    <property type="match status" value="1"/>
</dbReference>
<reference evidence="1 2" key="1">
    <citation type="submission" date="2014-12" db="EMBL/GenBank/DDBJ databases">
        <title>Draft genome sequence of Cohnella kolymensis strain B-2846.</title>
        <authorList>
            <person name="Karlyshev A.V."/>
            <person name="Kudryashova E.B."/>
        </authorList>
    </citation>
    <scope>NUCLEOTIDE SEQUENCE [LARGE SCALE GENOMIC DNA]</scope>
    <source>
        <strain evidence="1 2">VKM B-2846</strain>
    </source>
</reference>
<proteinExistence type="predicted"/>
<comment type="caution">
    <text evidence="1">The sequence shown here is derived from an EMBL/GenBank/DDBJ whole genome shotgun (WGS) entry which is preliminary data.</text>
</comment>